<dbReference type="Proteomes" id="UP001519289">
    <property type="component" value="Unassembled WGS sequence"/>
</dbReference>
<dbReference type="PANTHER" id="PTHR40031:SF1">
    <property type="entry name" value="MEMBRANE-BOUND METAL-DEPENDENT HYDROLASE"/>
    <property type="match status" value="1"/>
</dbReference>
<feature type="transmembrane region" description="Helical" evidence="1">
    <location>
        <begin position="85"/>
        <end position="104"/>
    </location>
</feature>
<name>A0ABS4JTK7_9FIRM</name>
<keyword evidence="1" id="KW-0472">Membrane</keyword>
<dbReference type="EMBL" id="JAGGLG010000019">
    <property type="protein sequence ID" value="MBP2018865.1"/>
    <property type="molecule type" value="Genomic_DNA"/>
</dbReference>
<evidence type="ECO:0000256" key="1">
    <source>
        <dbReference type="SAM" id="Phobius"/>
    </source>
</evidence>
<dbReference type="InterPro" id="IPR007404">
    <property type="entry name" value="YdjM-like"/>
</dbReference>
<feature type="transmembrane region" description="Helical" evidence="1">
    <location>
        <begin position="125"/>
        <end position="147"/>
    </location>
</feature>
<dbReference type="InterPro" id="IPR053170">
    <property type="entry name" value="Transcription_regulator"/>
</dbReference>
<evidence type="ECO:0000313" key="2">
    <source>
        <dbReference type="EMBL" id="MBP2018865.1"/>
    </source>
</evidence>
<feature type="transmembrane region" description="Helical" evidence="1">
    <location>
        <begin position="153"/>
        <end position="172"/>
    </location>
</feature>
<keyword evidence="1" id="KW-0812">Transmembrane</keyword>
<reference evidence="2 3" key="1">
    <citation type="submission" date="2021-03" db="EMBL/GenBank/DDBJ databases">
        <title>Genomic Encyclopedia of Type Strains, Phase IV (KMG-IV): sequencing the most valuable type-strain genomes for metagenomic binning, comparative biology and taxonomic classification.</title>
        <authorList>
            <person name="Goeker M."/>
        </authorList>
    </citation>
    <scope>NUCLEOTIDE SEQUENCE [LARGE SCALE GENOMIC DNA]</scope>
    <source>
        <strain evidence="2 3">DSM 27138</strain>
    </source>
</reference>
<dbReference type="PANTHER" id="PTHR40031">
    <property type="entry name" value="HYPOTHETICAL MEMBRANE SPANNING PROTEIN"/>
    <property type="match status" value="1"/>
</dbReference>
<dbReference type="Pfam" id="PF04307">
    <property type="entry name" value="YdjM"/>
    <property type="match status" value="1"/>
</dbReference>
<keyword evidence="1" id="KW-1133">Transmembrane helix</keyword>
<comment type="caution">
    <text evidence="2">The sequence shown here is derived from an EMBL/GenBank/DDBJ whole genome shotgun (WGS) entry which is preliminary data.</text>
</comment>
<sequence length="346" mass="37648">MDPVSHAVIGSAVAGLFPEGTHAAVCWSAVLGAESPDIDIVVQFVRGRVGYLRAHRGPTHGLATLPLQAALIAAGMKLLHPGAPLGPLFGAALLGTLSHVLFDFGNDYGTQGLWPFSPRRIAFDLIPIVDLGILAIVGAGWLAHALLPAGRPVVFGSVWLALGFYGLLRFLLHRRARALVVEYLRPPADCGEAVGCGVGWALQVVTVHPTLLSLNAWRYVVQQPGGFLTGMVWVWPGRVSRPQRAANQYDQVVLASLKAATVTAFASWTRRPRVEVAWRDGLWEVRWSDMRYEVDGFSPFTAYAWLDAELNLVDEGLGRRTDAAPGPALLLRRLRQEAGRWDPLEH</sequence>
<proteinExistence type="predicted"/>
<accession>A0ABS4JTK7</accession>
<organism evidence="2 3">
    <name type="scientific">Symbiobacterium terraclitae</name>
    <dbReference type="NCBI Taxonomy" id="557451"/>
    <lineage>
        <taxon>Bacteria</taxon>
        <taxon>Bacillati</taxon>
        <taxon>Bacillota</taxon>
        <taxon>Clostridia</taxon>
        <taxon>Eubacteriales</taxon>
        <taxon>Symbiobacteriaceae</taxon>
        <taxon>Symbiobacterium</taxon>
    </lineage>
</organism>
<dbReference type="RefSeq" id="WP_209466990.1">
    <property type="nucleotide sequence ID" value="NZ_JAGGLG010000019.1"/>
</dbReference>
<gene>
    <name evidence="2" type="ORF">J2Z79_002280</name>
</gene>
<evidence type="ECO:0000313" key="3">
    <source>
        <dbReference type="Proteomes" id="UP001519289"/>
    </source>
</evidence>
<keyword evidence="3" id="KW-1185">Reference proteome</keyword>
<protein>
    <submittedName>
        <fullName evidence="2">Inner membrane protein</fullName>
    </submittedName>
</protein>